<dbReference type="GO" id="GO:0015421">
    <property type="term" value="F:ABC-type oligopeptide transporter activity"/>
    <property type="evidence" value="ECO:0007669"/>
    <property type="project" value="TreeGrafter"/>
</dbReference>
<dbReference type="Proteomes" id="UP000095662">
    <property type="component" value="Unassembled WGS sequence"/>
</dbReference>
<dbReference type="AlphaFoldDB" id="A0A174ZHK5"/>
<dbReference type="GO" id="GO:0005886">
    <property type="term" value="C:plasma membrane"/>
    <property type="evidence" value="ECO:0007669"/>
    <property type="project" value="UniProtKB-SubCell"/>
</dbReference>
<dbReference type="SMART" id="SM00382">
    <property type="entry name" value="AAA"/>
    <property type="match status" value="1"/>
</dbReference>
<keyword evidence="2" id="KW-0813">Transport</keyword>
<reference evidence="12 13" key="1">
    <citation type="submission" date="2015-09" db="EMBL/GenBank/DDBJ databases">
        <authorList>
            <consortium name="Pathogen Informatics"/>
        </authorList>
    </citation>
    <scope>NUCLEOTIDE SEQUENCE [LARGE SCALE GENOMIC DNA]</scope>
    <source>
        <strain evidence="12 13">2789STDY5834928</strain>
    </source>
</reference>
<sequence>MFQFKWMLGKMKGYRAVYAVALCLSVVIQSFFLTGPMIVEQIISIFISSPDALQNIENQRDLLILLCVAMILFVFVRTCLQFLAKTLYEIVSQGVLQKVRNELFERIQNQDMHFFDTHTKGDLVTRLTGDLDMIRHSIAWIIMMVVESSALFLFTVIYFFTLDWLMTLFILALTPILFIVTRMFSKRVGPKYVVLREKLSRLNTKAQENIAANRVVKAFAREEYEKEDFDKYNRDYCEYNQQAAMVWLTFQPYIETLAQALWAVQMLVGGIFVINGRITIAQYTVFSGLLWTIANAMRNIGMLINDLQRFFASISKIIDIYYARPHIENNHNSKERPRLNGDIEFRNVTAKFGDVTVLHDINLHIRHGETIVIMGSTGSGKTTLMNLIARFYDASEGGVYVDGKNVKDYEPDVLRANIGMTTQEVLLFSDTVDGNIAYGKSDLPFEDVKNFAHLASAYFIEKMPEQYDTIIGERGVGLSGGQKQRIALARAMAIRPPILILDDTTSALDMETEAEIQENLNNLDFECTKLIIAQRTSSARYADRIVILEDGRIKECGTHDELMRQRGYYYEIYTLQNGNEEEAV</sequence>
<dbReference type="GO" id="GO:0005524">
    <property type="term" value="F:ATP binding"/>
    <property type="evidence" value="ECO:0007669"/>
    <property type="project" value="UniProtKB-KW"/>
</dbReference>
<dbReference type="OrthoDB" id="9762778at2"/>
<dbReference type="PANTHER" id="PTHR43394">
    <property type="entry name" value="ATP-DEPENDENT PERMEASE MDL1, MITOCHONDRIAL"/>
    <property type="match status" value="1"/>
</dbReference>
<evidence type="ECO:0000256" key="7">
    <source>
        <dbReference type="ARBA" id="ARBA00022989"/>
    </source>
</evidence>
<name>A0A174ZHK5_9FIRM</name>
<keyword evidence="3" id="KW-1003">Cell membrane</keyword>
<evidence type="ECO:0000256" key="6">
    <source>
        <dbReference type="ARBA" id="ARBA00022840"/>
    </source>
</evidence>
<proteinExistence type="predicted"/>
<dbReference type="GO" id="GO:0016887">
    <property type="term" value="F:ATP hydrolysis activity"/>
    <property type="evidence" value="ECO:0007669"/>
    <property type="project" value="InterPro"/>
</dbReference>
<evidence type="ECO:0000313" key="12">
    <source>
        <dbReference type="EMBL" id="CUQ86795.1"/>
    </source>
</evidence>
<keyword evidence="12" id="KW-0378">Hydrolase</keyword>
<evidence type="ECO:0000259" key="10">
    <source>
        <dbReference type="PROSITE" id="PS50893"/>
    </source>
</evidence>
<evidence type="ECO:0000256" key="9">
    <source>
        <dbReference type="SAM" id="Phobius"/>
    </source>
</evidence>
<dbReference type="EC" id="3.6.3.-" evidence="12"/>
<dbReference type="InterPro" id="IPR039421">
    <property type="entry name" value="Type_1_exporter"/>
</dbReference>
<dbReference type="Pfam" id="PF00005">
    <property type="entry name" value="ABC_tran"/>
    <property type="match status" value="1"/>
</dbReference>
<gene>
    <name evidence="12" type="ORF">ERS852540_01367</name>
</gene>
<evidence type="ECO:0000256" key="4">
    <source>
        <dbReference type="ARBA" id="ARBA00022692"/>
    </source>
</evidence>
<dbReference type="PROSITE" id="PS50893">
    <property type="entry name" value="ABC_TRANSPORTER_2"/>
    <property type="match status" value="1"/>
</dbReference>
<dbReference type="CDD" id="cd18542">
    <property type="entry name" value="ABC_6TM_YknU_like"/>
    <property type="match status" value="1"/>
</dbReference>
<dbReference type="SUPFAM" id="SSF52540">
    <property type="entry name" value="P-loop containing nucleoside triphosphate hydrolases"/>
    <property type="match status" value="1"/>
</dbReference>
<evidence type="ECO:0000256" key="8">
    <source>
        <dbReference type="ARBA" id="ARBA00023136"/>
    </source>
</evidence>
<dbReference type="STRING" id="39492.ERS852540_01367"/>
<feature type="domain" description="ABC transmembrane type-1" evidence="11">
    <location>
        <begin position="19"/>
        <end position="309"/>
    </location>
</feature>
<feature type="transmembrane region" description="Helical" evidence="9">
    <location>
        <begin position="62"/>
        <end position="80"/>
    </location>
</feature>
<keyword evidence="7 9" id="KW-1133">Transmembrane helix</keyword>
<evidence type="ECO:0000256" key="2">
    <source>
        <dbReference type="ARBA" id="ARBA00022448"/>
    </source>
</evidence>
<dbReference type="Gene3D" id="3.40.50.300">
    <property type="entry name" value="P-loop containing nucleotide triphosphate hydrolases"/>
    <property type="match status" value="1"/>
</dbReference>
<accession>A0A174ZHK5</accession>
<protein>
    <submittedName>
        <fullName evidence="12">Putative multidrug export ATP-binding/permease protein SAV1866</fullName>
        <ecNumber evidence="12">3.6.3.-</ecNumber>
    </submittedName>
</protein>
<dbReference type="InterPro" id="IPR036640">
    <property type="entry name" value="ABC1_TM_sf"/>
</dbReference>
<dbReference type="PROSITE" id="PS50929">
    <property type="entry name" value="ABC_TM1F"/>
    <property type="match status" value="1"/>
</dbReference>
<dbReference type="InterPro" id="IPR011527">
    <property type="entry name" value="ABC1_TM_dom"/>
</dbReference>
<feature type="transmembrane region" description="Helical" evidence="9">
    <location>
        <begin position="138"/>
        <end position="160"/>
    </location>
</feature>
<feature type="transmembrane region" description="Helical" evidence="9">
    <location>
        <begin position="166"/>
        <end position="184"/>
    </location>
</feature>
<evidence type="ECO:0000313" key="13">
    <source>
        <dbReference type="Proteomes" id="UP000095662"/>
    </source>
</evidence>
<evidence type="ECO:0000256" key="1">
    <source>
        <dbReference type="ARBA" id="ARBA00004651"/>
    </source>
</evidence>
<keyword evidence="4 9" id="KW-0812">Transmembrane</keyword>
<dbReference type="PANTHER" id="PTHR43394:SF1">
    <property type="entry name" value="ATP-BINDING CASSETTE SUB-FAMILY B MEMBER 10, MITOCHONDRIAL"/>
    <property type="match status" value="1"/>
</dbReference>
<evidence type="ECO:0000256" key="5">
    <source>
        <dbReference type="ARBA" id="ARBA00022741"/>
    </source>
</evidence>
<dbReference type="EMBL" id="CZBY01000010">
    <property type="protein sequence ID" value="CUQ86795.1"/>
    <property type="molecule type" value="Genomic_DNA"/>
</dbReference>
<comment type="subcellular location">
    <subcellularLocation>
        <location evidence="1">Cell membrane</location>
        <topology evidence="1">Multi-pass membrane protein</topology>
    </subcellularLocation>
</comment>
<evidence type="ECO:0000259" key="11">
    <source>
        <dbReference type="PROSITE" id="PS50929"/>
    </source>
</evidence>
<dbReference type="FunFam" id="3.40.50.300:FF:000221">
    <property type="entry name" value="Multidrug ABC transporter ATP-binding protein"/>
    <property type="match status" value="1"/>
</dbReference>
<keyword evidence="6 12" id="KW-0067">ATP-binding</keyword>
<evidence type="ECO:0000256" key="3">
    <source>
        <dbReference type="ARBA" id="ARBA00022475"/>
    </source>
</evidence>
<keyword evidence="5" id="KW-0547">Nucleotide-binding</keyword>
<feature type="domain" description="ABC transporter" evidence="10">
    <location>
        <begin position="343"/>
        <end position="575"/>
    </location>
</feature>
<dbReference type="InterPro" id="IPR027417">
    <property type="entry name" value="P-loop_NTPase"/>
</dbReference>
<keyword evidence="8 9" id="KW-0472">Membrane</keyword>
<dbReference type="InterPro" id="IPR003439">
    <property type="entry name" value="ABC_transporter-like_ATP-bd"/>
</dbReference>
<dbReference type="PROSITE" id="PS00211">
    <property type="entry name" value="ABC_TRANSPORTER_1"/>
    <property type="match status" value="1"/>
</dbReference>
<organism evidence="12 13">
    <name type="scientific">[Eubacterium] siraeum</name>
    <dbReference type="NCBI Taxonomy" id="39492"/>
    <lineage>
        <taxon>Bacteria</taxon>
        <taxon>Bacillati</taxon>
        <taxon>Bacillota</taxon>
        <taxon>Clostridia</taxon>
        <taxon>Eubacteriales</taxon>
        <taxon>Oscillospiraceae</taxon>
        <taxon>Oscillospiraceae incertae sedis</taxon>
    </lineage>
</organism>
<dbReference type="InterPro" id="IPR017871">
    <property type="entry name" value="ABC_transporter-like_CS"/>
</dbReference>
<feature type="transmembrane region" description="Helical" evidence="9">
    <location>
        <begin position="16"/>
        <end position="39"/>
    </location>
</feature>
<dbReference type="InterPro" id="IPR003593">
    <property type="entry name" value="AAA+_ATPase"/>
</dbReference>
<dbReference type="SUPFAM" id="SSF90123">
    <property type="entry name" value="ABC transporter transmembrane region"/>
    <property type="match status" value="1"/>
</dbReference>
<dbReference type="Gene3D" id="1.20.1560.10">
    <property type="entry name" value="ABC transporter type 1, transmembrane domain"/>
    <property type="match status" value="1"/>
</dbReference>
<dbReference type="Pfam" id="PF00664">
    <property type="entry name" value="ABC_membrane"/>
    <property type="match status" value="1"/>
</dbReference>